<accession>A0A0L8MWM9</accession>
<keyword evidence="2" id="KW-0812">Transmembrane</keyword>
<dbReference type="OrthoDB" id="4326424at2"/>
<feature type="transmembrane region" description="Helical" evidence="2">
    <location>
        <begin position="23"/>
        <end position="43"/>
    </location>
</feature>
<sequence>MTDRPQYPNPVITTLKQWAPPPALVGFLALLICMFAAAYAVGASAGPVAPGMRSGEIDAPAFDGDLGRPHGHSGGTGTGGAGGTR</sequence>
<evidence type="ECO:0008006" key="5">
    <source>
        <dbReference type="Google" id="ProtNLM"/>
    </source>
</evidence>
<protein>
    <recommendedName>
        <fullName evidence="5">Secreted protein</fullName>
    </recommendedName>
</protein>
<gene>
    <name evidence="3" type="ORF">ADK75_12755</name>
</gene>
<proteinExistence type="predicted"/>
<reference evidence="4" key="1">
    <citation type="submission" date="2015-07" db="EMBL/GenBank/DDBJ databases">
        <authorList>
            <consortium name="Consortium for Microbial Forensics and Genomics (microFORGE)"/>
            <person name="Knight B.M."/>
            <person name="Roberts D.P."/>
            <person name="Lin D."/>
            <person name="Hari K."/>
            <person name="Fletcher J."/>
            <person name="Melcher U."/>
            <person name="Blagden T."/>
            <person name="Winegar R.A."/>
        </authorList>
    </citation>
    <scope>NUCLEOTIDE SEQUENCE [LARGE SCALE GENOMIC DNA]</scope>
    <source>
        <strain evidence="4">NRRL B-1447</strain>
    </source>
</reference>
<name>A0A0L8MWM9_STRVG</name>
<dbReference type="Proteomes" id="UP000037084">
    <property type="component" value="Unassembled WGS sequence"/>
</dbReference>
<comment type="caution">
    <text evidence="3">The sequence shown here is derived from an EMBL/GenBank/DDBJ whole genome shotgun (WGS) entry which is preliminary data.</text>
</comment>
<dbReference type="EMBL" id="LGUV01000122">
    <property type="protein sequence ID" value="KOG54819.1"/>
    <property type="molecule type" value="Genomic_DNA"/>
</dbReference>
<keyword evidence="2" id="KW-0472">Membrane</keyword>
<evidence type="ECO:0000313" key="3">
    <source>
        <dbReference type="EMBL" id="KOG54819.1"/>
    </source>
</evidence>
<feature type="compositionally biased region" description="Gly residues" evidence="1">
    <location>
        <begin position="72"/>
        <end position="85"/>
    </location>
</feature>
<dbReference type="RefSeq" id="WP_053170449.1">
    <property type="nucleotide sequence ID" value="NZ_LGUV01000122.1"/>
</dbReference>
<evidence type="ECO:0000313" key="4">
    <source>
        <dbReference type="Proteomes" id="UP000037084"/>
    </source>
</evidence>
<dbReference type="PATRIC" id="fig|1961.12.peg.2945"/>
<evidence type="ECO:0000256" key="1">
    <source>
        <dbReference type="SAM" id="MobiDB-lite"/>
    </source>
</evidence>
<keyword evidence="2" id="KW-1133">Transmembrane helix</keyword>
<evidence type="ECO:0000256" key="2">
    <source>
        <dbReference type="SAM" id="Phobius"/>
    </source>
</evidence>
<feature type="region of interest" description="Disordered" evidence="1">
    <location>
        <begin position="56"/>
        <end position="85"/>
    </location>
</feature>
<dbReference type="AlphaFoldDB" id="A0A0L8MWM9"/>
<organism evidence="3 4">
    <name type="scientific">Streptomyces virginiae</name>
    <name type="common">Streptomyces cinnamonensis</name>
    <dbReference type="NCBI Taxonomy" id="1961"/>
    <lineage>
        <taxon>Bacteria</taxon>
        <taxon>Bacillati</taxon>
        <taxon>Actinomycetota</taxon>
        <taxon>Actinomycetes</taxon>
        <taxon>Kitasatosporales</taxon>
        <taxon>Streptomycetaceae</taxon>
        <taxon>Streptomyces</taxon>
    </lineage>
</organism>